<dbReference type="SUPFAM" id="SSF53850">
    <property type="entry name" value="Periplasmic binding protein-like II"/>
    <property type="match status" value="1"/>
</dbReference>
<feature type="signal peptide" evidence="1">
    <location>
        <begin position="1"/>
        <end position="23"/>
    </location>
</feature>
<gene>
    <name evidence="2" type="ORF">QTH91_11985</name>
</gene>
<keyword evidence="3" id="KW-1185">Reference proteome</keyword>
<proteinExistence type="predicted"/>
<dbReference type="Gene3D" id="3.40.190.10">
    <property type="entry name" value="Periplasmic binding protein-like II"/>
    <property type="match status" value="2"/>
</dbReference>
<dbReference type="RefSeq" id="WP_286660300.1">
    <property type="nucleotide sequence ID" value="NZ_JASZYV010000002.1"/>
</dbReference>
<evidence type="ECO:0000256" key="1">
    <source>
        <dbReference type="SAM" id="SignalP"/>
    </source>
</evidence>
<accession>A0ABT7NB83</accession>
<dbReference type="PANTHER" id="PTHR42941">
    <property type="entry name" value="SLL1037 PROTEIN"/>
    <property type="match status" value="1"/>
</dbReference>
<organism evidence="2 3">
    <name type="scientific">Variovorax dokdonensis</name>
    <dbReference type="NCBI Taxonomy" id="344883"/>
    <lineage>
        <taxon>Bacteria</taxon>
        <taxon>Pseudomonadati</taxon>
        <taxon>Pseudomonadota</taxon>
        <taxon>Betaproteobacteria</taxon>
        <taxon>Burkholderiales</taxon>
        <taxon>Comamonadaceae</taxon>
        <taxon>Variovorax</taxon>
    </lineage>
</organism>
<dbReference type="Pfam" id="PF16868">
    <property type="entry name" value="NMT1_3"/>
    <property type="match status" value="1"/>
</dbReference>
<keyword evidence="1" id="KW-0732">Signal</keyword>
<dbReference type="InterPro" id="IPR011852">
    <property type="entry name" value="TRAP_TAXI"/>
</dbReference>
<dbReference type="PANTHER" id="PTHR42941:SF1">
    <property type="entry name" value="SLL1037 PROTEIN"/>
    <property type="match status" value="1"/>
</dbReference>
<comment type="caution">
    <text evidence="2">The sequence shown here is derived from an EMBL/GenBank/DDBJ whole genome shotgun (WGS) entry which is preliminary data.</text>
</comment>
<protein>
    <submittedName>
        <fullName evidence="2">TAXI family TRAP transporter solute-binding subunit</fullName>
    </submittedName>
</protein>
<dbReference type="EMBL" id="JASZYV010000002">
    <property type="protein sequence ID" value="MDM0045206.1"/>
    <property type="molecule type" value="Genomic_DNA"/>
</dbReference>
<dbReference type="Proteomes" id="UP001174908">
    <property type="component" value="Unassembled WGS sequence"/>
</dbReference>
<name>A0ABT7NB83_9BURK</name>
<sequence length="361" mass="39466">MTIRSLFACIGLAMLMSMHGAAAQPAQYKIVTASPSGTYIQIGRDLAKWVAAPADIELEVLESKGSAENVRRMRFEPGVKLALVQSDVFQAYLDEAKTGNAEAGNIIRPLRLILPLYDEEIYFVVRADSLMTGIHEIKNKKIGVGPLGSGTALTSRTLYQLMFQEPLPEGSAQYLTNEEALAKLTVDKTIDVAIIVAGQPAKLFTDMKPEARKYIKLLKLDEGVPEAARARKTYFPATIRSASYASWLESDVPTWSVKAYLVTYDYGLKATVGHLSRFAESLCSNFDKLQASGHPKWKQVKLELPSLGQGWRYYPPVEKKLRACIAASAMPAASPAGSVGVPGAPVRPCTEQELVLGICRR</sequence>
<evidence type="ECO:0000313" key="3">
    <source>
        <dbReference type="Proteomes" id="UP001174908"/>
    </source>
</evidence>
<reference evidence="2" key="1">
    <citation type="submission" date="2023-06" db="EMBL/GenBank/DDBJ databases">
        <authorList>
            <person name="Jiang Y."/>
            <person name="Liu Q."/>
        </authorList>
    </citation>
    <scope>NUCLEOTIDE SEQUENCE</scope>
    <source>
        <strain evidence="2">CGMCC 1.12089</strain>
    </source>
</reference>
<feature type="chain" id="PRO_5045683577" evidence="1">
    <location>
        <begin position="24"/>
        <end position="361"/>
    </location>
</feature>
<dbReference type="NCBIfam" id="TIGR02122">
    <property type="entry name" value="TRAP_TAXI"/>
    <property type="match status" value="1"/>
</dbReference>
<evidence type="ECO:0000313" key="2">
    <source>
        <dbReference type="EMBL" id="MDM0045206.1"/>
    </source>
</evidence>